<keyword evidence="8" id="KW-0472">Membrane</keyword>
<evidence type="ECO:0000256" key="10">
    <source>
        <dbReference type="ARBA" id="ARBA00038168"/>
    </source>
</evidence>
<evidence type="ECO:0000313" key="13">
    <source>
        <dbReference type="EMBL" id="KAJ9539590.1"/>
    </source>
</evidence>
<evidence type="ECO:0000256" key="11">
    <source>
        <dbReference type="RuleBase" id="RU362121"/>
    </source>
</evidence>
<evidence type="ECO:0000256" key="7">
    <source>
        <dbReference type="ARBA" id="ARBA00023004"/>
    </source>
</evidence>
<keyword evidence="2 11" id="KW-0349">Heme</keyword>
<evidence type="ECO:0000256" key="6">
    <source>
        <dbReference type="ARBA" id="ARBA00022848"/>
    </source>
</evidence>
<dbReference type="PROSITE" id="PS50255">
    <property type="entry name" value="CYTOCHROME_B5_2"/>
    <property type="match status" value="1"/>
</dbReference>
<dbReference type="GO" id="GO:0005789">
    <property type="term" value="C:endoplasmic reticulum membrane"/>
    <property type="evidence" value="ECO:0007669"/>
    <property type="project" value="UniProtKB-SubCell"/>
</dbReference>
<gene>
    <name evidence="13" type="ORF">OSB04_026096</name>
</gene>
<evidence type="ECO:0000256" key="9">
    <source>
        <dbReference type="ARBA" id="ARBA00037877"/>
    </source>
</evidence>
<dbReference type="SUPFAM" id="SSF55856">
    <property type="entry name" value="Cytochrome b5-like heme/steroid binding domain"/>
    <property type="match status" value="1"/>
</dbReference>
<accession>A0AA38SNU9</accession>
<dbReference type="GO" id="GO:0046872">
    <property type="term" value="F:metal ion binding"/>
    <property type="evidence" value="ECO:0007669"/>
    <property type="project" value="UniProtKB-UniRule"/>
</dbReference>
<dbReference type="GO" id="GO:0020037">
    <property type="term" value="F:heme binding"/>
    <property type="evidence" value="ECO:0007669"/>
    <property type="project" value="UniProtKB-UniRule"/>
</dbReference>
<feature type="domain" description="Cytochrome b5 heme-binding" evidence="12">
    <location>
        <begin position="5"/>
        <end position="81"/>
    </location>
</feature>
<dbReference type="InterPro" id="IPR050668">
    <property type="entry name" value="Cytochrome_b5"/>
</dbReference>
<keyword evidence="4 11" id="KW-0479">Metal-binding</keyword>
<dbReference type="Proteomes" id="UP001172457">
    <property type="component" value="Chromosome 7"/>
</dbReference>
<keyword evidence="7 11" id="KW-0408">Iron</keyword>
<comment type="subcellular location">
    <subcellularLocation>
        <location evidence="1">Endoplasmic reticulum membrane</location>
        <topology evidence="1">Single-pass membrane protein</topology>
        <orientation evidence="1">Cytoplasmic side</orientation>
    </subcellularLocation>
    <subcellularLocation>
        <location evidence="9">Microsome membrane</location>
        <topology evidence="9">Single-pass membrane protein</topology>
        <orientation evidence="9">Cytoplasmic side</orientation>
    </subcellularLocation>
</comment>
<dbReference type="InterPro" id="IPR036400">
    <property type="entry name" value="Cyt_B5-like_heme/steroid_sf"/>
</dbReference>
<dbReference type="SMART" id="SM01117">
    <property type="entry name" value="Cyt-b5"/>
    <property type="match status" value="1"/>
</dbReference>
<sequence length="133" mass="14939">MASATKNFVFKEVSNHNKTKDCWLVINGKVYDVTPFMEDHPGGDEVLLAATGKDATDDFEITGHSDEAKEMMHKYYIGEVDISTVPRKHIYVPPAHNNPDNKTSQFITKILQLLLPLVILAFALRSYTKDKSA</sequence>
<dbReference type="PANTHER" id="PTHR19359:SF136">
    <property type="entry name" value="CYTOCHROME B5-LIKE HEME_STEROID BINDING DOMAIN-CONTAINING PROTEIN-RELATED"/>
    <property type="match status" value="1"/>
</dbReference>
<dbReference type="Pfam" id="PF00173">
    <property type="entry name" value="Cyt-b5"/>
    <property type="match status" value="1"/>
</dbReference>
<evidence type="ECO:0000256" key="8">
    <source>
        <dbReference type="ARBA" id="ARBA00023136"/>
    </source>
</evidence>
<dbReference type="InterPro" id="IPR001199">
    <property type="entry name" value="Cyt_B5-like_heme/steroid-bd"/>
</dbReference>
<evidence type="ECO:0000256" key="5">
    <source>
        <dbReference type="ARBA" id="ARBA00022824"/>
    </source>
</evidence>
<dbReference type="Gene3D" id="3.10.120.10">
    <property type="entry name" value="Cytochrome b5-like heme/steroid binding domain"/>
    <property type="match status" value="1"/>
</dbReference>
<comment type="caution">
    <text evidence="13">The sequence shown here is derived from an EMBL/GenBank/DDBJ whole genome shotgun (WGS) entry which is preliminary data.</text>
</comment>
<keyword evidence="3" id="KW-0812">Transmembrane</keyword>
<dbReference type="FunFam" id="3.10.120.10:FF:000002">
    <property type="entry name" value="Cytochrome b5 type B"/>
    <property type="match status" value="1"/>
</dbReference>
<dbReference type="EMBL" id="JARYMX010000007">
    <property type="protein sequence ID" value="KAJ9539590.1"/>
    <property type="molecule type" value="Genomic_DNA"/>
</dbReference>
<evidence type="ECO:0000256" key="2">
    <source>
        <dbReference type="ARBA" id="ARBA00022617"/>
    </source>
</evidence>
<keyword evidence="6" id="KW-0492">Microsome</keyword>
<comment type="similarity">
    <text evidence="10 11">Belongs to the cytochrome b5 family.</text>
</comment>
<evidence type="ECO:0000256" key="1">
    <source>
        <dbReference type="ARBA" id="ARBA00004131"/>
    </source>
</evidence>
<protein>
    <recommendedName>
        <fullName evidence="12">Cytochrome b5 heme-binding domain-containing protein</fullName>
    </recommendedName>
</protein>
<organism evidence="13 14">
    <name type="scientific">Centaurea solstitialis</name>
    <name type="common">yellow star-thistle</name>
    <dbReference type="NCBI Taxonomy" id="347529"/>
    <lineage>
        <taxon>Eukaryota</taxon>
        <taxon>Viridiplantae</taxon>
        <taxon>Streptophyta</taxon>
        <taxon>Embryophyta</taxon>
        <taxon>Tracheophyta</taxon>
        <taxon>Spermatophyta</taxon>
        <taxon>Magnoliopsida</taxon>
        <taxon>eudicotyledons</taxon>
        <taxon>Gunneridae</taxon>
        <taxon>Pentapetalae</taxon>
        <taxon>asterids</taxon>
        <taxon>campanulids</taxon>
        <taxon>Asterales</taxon>
        <taxon>Asteraceae</taxon>
        <taxon>Carduoideae</taxon>
        <taxon>Cardueae</taxon>
        <taxon>Centaureinae</taxon>
        <taxon>Centaurea</taxon>
    </lineage>
</organism>
<evidence type="ECO:0000256" key="4">
    <source>
        <dbReference type="ARBA" id="ARBA00022723"/>
    </source>
</evidence>
<name>A0AA38SNU9_9ASTR</name>
<keyword evidence="5" id="KW-0256">Endoplasmic reticulum</keyword>
<dbReference type="PRINTS" id="PR00363">
    <property type="entry name" value="CYTOCHROMEB5"/>
</dbReference>
<dbReference type="AlphaFoldDB" id="A0AA38SNU9"/>
<proteinExistence type="inferred from homology"/>
<evidence type="ECO:0000259" key="12">
    <source>
        <dbReference type="PROSITE" id="PS50255"/>
    </source>
</evidence>
<evidence type="ECO:0000313" key="14">
    <source>
        <dbReference type="Proteomes" id="UP001172457"/>
    </source>
</evidence>
<dbReference type="PROSITE" id="PS00191">
    <property type="entry name" value="CYTOCHROME_B5_1"/>
    <property type="match status" value="1"/>
</dbReference>
<reference evidence="13" key="1">
    <citation type="submission" date="2023-03" db="EMBL/GenBank/DDBJ databases">
        <title>Chromosome-scale reference genome and RAD-based genetic map of yellow starthistle (Centaurea solstitialis) reveal putative structural variation and QTLs associated with invader traits.</title>
        <authorList>
            <person name="Reatini B."/>
            <person name="Cang F.A."/>
            <person name="Jiang Q."/>
            <person name="Mckibben M.T.W."/>
            <person name="Barker M.S."/>
            <person name="Rieseberg L.H."/>
            <person name="Dlugosch K.M."/>
        </authorList>
    </citation>
    <scope>NUCLEOTIDE SEQUENCE</scope>
    <source>
        <strain evidence="13">CAN-66</strain>
        <tissue evidence="13">Leaf</tissue>
    </source>
</reference>
<dbReference type="PANTHER" id="PTHR19359">
    <property type="entry name" value="CYTOCHROME B5"/>
    <property type="match status" value="1"/>
</dbReference>
<evidence type="ECO:0000256" key="3">
    <source>
        <dbReference type="ARBA" id="ARBA00022692"/>
    </source>
</evidence>
<dbReference type="InterPro" id="IPR018506">
    <property type="entry name" value="Cyt_B5_heme-BS"/>
</dbReference>
<keyword evidence="14" id="KW-1185">Reference proteome</keyword>